<name>A0A917IGH9_9MICO</name>
<reference evidence="1" key="1">
    <citation type="journal article" date="2014" name="Int. J. Syst. Evol. Microbiol.">
        <title>Complete genome sequence of Corynebacterium casei LMG S-19264T (=DSM 44701T), isolated from a smear-ripened cheese.</title>
        <authorList>
            <consortium name="US DOE Joint Genome Institute (JGI-PGF)"/>
            <person name="Walter F."/>
            <person name="Albersmeier A."/>
            <person name="Kalinowski J."/>
            <person name="Ruckert C."/>
        </authorList>
    </citation>
    <scope>NUCLEOTIDE SEQUENCE</scope>
    <source>
        <strain evidence="1">CGMCC 1.15794</strain>
    </source>
</reference>
<reference evidence="1" key="2">
    <citation type="submission" date="2020-09" db="EMBL/GenBank/DDBJ databases">
        <authorList>
            <person name="Sun Q."/>
            <person name="Zhou Y."/>
        </authorList>
    </citation>
    <scope>NUCLEOTIDE SEQUENCE</scope>
    <source>
        <strain evidence="1">CGMCC 1.15794</strain>
    </source>
</reference>
<accession>A0A917IGH9</accession>
<dbReference type="AlphaFoldDB" id="A0A917IGH9"/>
<dbReference type="EMBL" id="BMJY01000007">
    <property type="protein sequence ID" value="GGH44448.1"/>
    <property type="molecule type" value="Genomic_DNA"/>
</dbReference>
<sequence>MVHGCAFHPAEARARRLCQRLASDHGGARERAGTVLWRNAMAIDEAQIQALRGSLEADDYHLELDVNDDAAVATITAGPDACADCLVPKDLMKRMLAPMIGVEPERIEMNYPVDVHAG</sequence>
<dbReference type="Proteomes" id="UP000657592">
    <property type="component" value="Unassembled WGS sequence"/>
</dbReference>
<comment type="caution">
    <text evidence="1">The sequence shown here is derived from an EMBL/GenBank/DDBJ whole genome shotgun (WGS) entry which is preliminary data.</text>
</comment>
<evidence type="ECO:0000313" key="1">
    <source>
        <dbReference type="EMBL" id="GGH44448.1"/>
    </source>
</evidence>
<keyword evidence="2" id="KW-1185">Reference proteome</keyword>
<evidence type="ECO:0000313" key="2">
    <source>
        <dbReference type="Proteomes" id="UP000657592"/>
    </source>
</evidence>
<protein>
    <submittedName>
        <fullName evidence="1">Uncharacterized protein</fullName>
    </submittedName>
</protein>
<proteinExistence type="predicted"/>
<gene>
    <name evidence="1" type="ORF">GCM10010921_19110</name>
</gene>
<organism evidence="1 2">
    <name type="scientific">Microbacterium album</name>
    <dbReference type="NCBI Taxonomy" id="2053191"/>
    <lineage>
        <taxon>Bacteria</taxon>
        <taxon>Bacillati</taxon>
        <taxon>Actinomycetota</taxon>
        <taxon>Actinomycetes</taxon>
        <taxon>Micrococcales</taxon>
        <taxon>Microbacteriaceae</taxon>
        <taxon>Microbacterium</taxon>
    </lineage>
</organism>